<evidence type="ECO:0000313" key="5">
    <source>
        <dbReference type="WBParaSite" id="PgB02X_g141_t01"/>
    </source>
</evidence>
<proteinExistence type="predicted"/>
<feature type="repeat" description="TNFR-Cys" evidence="1">
    <location>
        <begin position="134"/>
        <end position="172"/>
    </location>
</feature>
<feature type="domain" description="TNFR-Cys" evidence="3">
    <location>
        <begin position="134"/>
        <end position="172"/>
    </location>
</feature>
<dbReference type="InterPro" id="IPR001368">
    <property type="entry name" value="TNFR/NGFR_Cys_rich_reg"/>
</dbReference>
<organism evidence="4 5">
    <name type="scientific">Parascaris univalens</name>
    <name type="common">Nematode worm</name>
    <dbReference type="NCBI Taxonomy" id="6257"/>
    <lineage>
        <taxon>Eukaryota</taxon>
        <taxon>Metazoa</taxon>
        <taxon>Ecdysozoa</taxon>
        <taxon>Nematoda</taxon>
        <taxon>Chromadorea</taxon>
        <taxon>Rhabditida</taxon>
        <taxon>Spirurina</taxon>
        <taxon>Ascaridomorpha</taxon>
        <taxon>Ascaridoidea</taxon>
        <taxon>Ascarididae</taxon>
        <taxon>Parascaris</taxon>
    </lineage>
</organism>
<dbReference type="Gene3D" id="2.10.50.10">
    <property type="entry name" value="Tumor Necrosis Factor Receptor, subunit A, domain 2"/>
    <property type="match status" value="1"/>
</dbReference>
<sequence>MLPLKCQEEARRVARERGARMSKKGGHVQAAVRSGMTLRQRKFPVNSVSAAVFACICSIAQYRCRCYQKHSFSVVPCGSAIAAFSCFLQHLRPLMSPSLAAIRLSCIFFVYESVLARSLEVDFGRRELTFRVGDCELGEFWSYKYERCVPCTECKERQYARSKCTSYQDTVCEWCMVVFPRKNDDFIENCGSIIDAEEVFKNERQLNTRIGARIVDGNQPEHTFWNFDESSTQRLPPDDSSEEFEVEINEQKSSTRTFIGGDAGRVLVQCLFFVFVLLAFCLLLRTYLRRNKQRMLLTSISTPNFTEEQTQVIMKSAEELEKIIGKGCYCDQKRLKPEFV</sequence>
<name>A0A914ZHB4_PARUN</name>
<evidence type="ECO:0000259" key="3">
    <source>
        <dbReference type="PROSITE" id="PS50050"/>
    </source>
</evidence>
<evidence type="ECO:0000256" key="1">
    <source>
        <dbReference type="PROSITE-ProRule" id="PRU00206"/>
    </source>
</evidence>
<reference evidence="5" key="1">
    <citation type="submission" date="2022-11" db="UniProtKB">
        <authorList>
            <consortium name="WormBaseParasite"/>
        </authorList>
    </citation>
    <scope>IDENTIFICATION</scope>
</reference>
<evidence type="ECO:0000313" key="4">
    <source>
        <dbReference type="Proteomes" id="UP000887569"/>
    </source>
</evidence>
<dbReference type="PROSITE" id="PS00652">
    <property type="entry name" value="TNFR_NGFR_1"/>
    <property type="match status" value="1"/>
</dbReference>
<keyword evidence="2" id="KW-1133">Transmembrane helix</keyword>
<evidence type="ECO:0000256" key="2">
    <source>
        <dbReference type="SAM" id="Phobius"/>
    </source>
</evidence>
<dbReference type="Pfam" id="PF00020">
    <property type="entry name" value="TNFR_c6"/>
    <property type="match status" value="1"/>
</dbReference>
<accession>A0A914ZHB4</accession>
<keyword evidence="1" id="KW-1015">Disulfide bond</keyword>
<protein>
    <submittedName>
        <fullName evidence="5">Transmembrane protein 127 transmembrane region domain-containing protein</fullName>
    </submittedName>
</protein>
<feature type="transmembrane region" description="Helical" evidence="2">
    <location>
        <begin position="266"/>
        <end position="288"/>
    </location>
</feature>
<dbReference type="PROSITE" id="PS50050">
    <property type="entry name" value="TNFR_NGFR_2"/>
    <property type="match status" value="1"/>
</dbReference>
<keyword evidence="4" id="KW-1185">Reference proteome</keyword>
<keyword evidence="2" id="KW-0472">Membrane</keyword>
<dbReference type="Proteomes" id="UP000887569">
    <property type="component" value="Unplaced"/>
</dbReference>
<dbReference type="AlphaFoldDB" id="A0A914ZHB4"/>
<feature type="disulfide bond" evidence="1">
    <location>
        <begin position="151"/>
        <end position="164"/>
    </location>
</feature>
<dbReference type="WBParaSite" id="PgB02X_g141_t01">
    <property type="protein sequence ID" value="PgB02X_g141_t01"/>
    <property type="gene ID" value="PgB02X_g141"/>
</dbReference>
<keyword evidence="2" id="KW-0812">Transmembrane</keyword>
<feature type="disulfide bond" evidence="1">
    <location>
        <begin position="154"/>
        <end position="172"/>
    </location>
</feature>
<dbReference type="SMART" id="SM00208">
    <property type="entry name" value="TNFR"/>
    <property type="match status" value="1"/>
</dbReference>
<comment type="caution">
    <text evidence="1">Lacks conserved residue(s) required for the propagation of feature annotation.</text>
</comment>